<dbReference type="FunFam" id="3.50.80.10:FF:000001">
    <property type="entry name" value="D-aminoacyl-tRNA deacylase"/>
    <property type="match status" value="1"/>
</dbReference>
<reference evidence="3 4" key="1">
    <citation type="journal article" date="2009" name="Stand. Genomic Sci.">
        <title>Complete genome sequence of Pirellula staleyi type strain (ATCC 27377).</title>
        <authorList>
            <person name="Clum A."/>
            <person name="Tindall B.J."/>
            <person name="Sikorski J."/>
            <person name="Ivanova N."/>
            <person name="Mavrommatis K."/>
            <person name="Lucas S."/>
            <person name="Glavina del Rio T."/>
            <person name="Nolan M."/>
            <person name="Chen F."/>
            <person name="Tice H."/>
            <person name="Pitluck S."/>
            <person name="Cheng J.F."/>
            <person name="Chertkov O."/>
            <person name="Brettin T."/>
            <person name="Han C."/>
            <person name="Detter J.C."/>
            <person name="Kuske C."/>
            <person name="Bruce D."/>
            <person name="Goodwin L."/>
            <person name="Ovchinikova G."/>
            <person name="Pati A."/>
            <person name="Mikhailova N."/>
            <person name="Chen A."/>
            <person name="Palaniappan K."/>
            <person name="Land M."/>
            <person name="Hauser L."/>
            <person name="Chang Y.J."/>
            <person name="Jeffries C.D."/>
            <person name="Chain P."/>
            <person name="Rohde M."/>
            <person name="Goker M."/>
            <person name="Bristow J."/>
            <person name="Eisen J.A."/>
            <person name="Markowitz V."/>
            <person name="Hugenholtz P."/>
            <person name="Kyrpides N.C."/>
            <person name="Klenk H.P."/>
            <person name="Lapidus A."/>
        </authorList>
    </citation>
    <scope>NUCLEOTIDE SEQUENCE [LARGE SCALE GENOMIC DNA]</scope>
    <source>
        <strain evidence="4">ATCC 27377 / DSM 6068 / ICPB 4128</strain>
    </source>
</reference>
<sequence>MRAVLQRVAECEVRVAGEVVGSIGAGLCILLGVETGDTEADVKQLADKCVLLRIFDDAEGKMNLSVIDAGGSVLVVSQFTLLADCAKGRRPSYVKAAPPELAEGLYEKFVGEIAARGIPVARGKFRADMQVHLVNSGPVTIVVDTRHDLFV</sequence>
<keyword evidence="2" id="KW-0378">Hydrolase</keyword>
<dbReference type="InterPro" id="IPR023509">
    <property type="entry name" value="DTD-like_sf"/>
</dbReference>
<comment type="function">
    <text evidence="2">An aminoacyl-tRNA editing enzyme that deacylates mischarged D-aminoacyl-tRNAs. Also deacylates mischarged glycyl-tRNA(Ala), protecting cells against glycine mischarging by AlaRS. Acts via tRNA-based rather than protein-based catalysis; rejects L-amino acids rather than detecting D-amino acids in the active site. By recycling D-aminoacyl-tRNA to D-amino acids and free tRNA molecules, this enzyme counteracts the toxicity associated with the formation of D-aminoacyl-tRNA entities in vivo and helps enforce protein L-homochirality.</text>
</comment>
<dbReference type="PANTHER" id="PTHR10472:SF5">
    <property type="entry name" value="D-AMINOACYL-TRNA DEACYLASE 1"/>
    <property type="match status" value="1"/>
</dbReference>
<dbReference type="KEGG" id="psl:Psta_4227"/>
<comment type="similarity">
    <text evidence="1 2">Belongs to the DTD family.</text>
</comment>
<dbReference type="GO" id="GO:0005737">
    <property type="term" value="C:cytoplasm"/>
    <property type="evidence" value="ECO:0007669"/>
    <property type="project" value="UniProtKB-SubCell"/>
</dbReference>
<dbReference type="NCBIfam" id="TIGR00256">
    <property type="entry name" value="D-aminoacyl-tRNA deacylase"/>
    <property type="match status" value="1"/>
</dbReference>
<dbReference type="Pfam" id="PF02580">
    <property type="entry name" value="Tyr_Deacylase"/>
    <property type="match status" value="1"/>
</dbReference>
<dbReference type="Proteomes" id="UP000001887">
    <property type="component" value="Chromosome"/>
</dbReference>
<dbReference type="GO" id="GO:0000049">
    <property type="term" value="F:tRNA binding"/>
    <property type="evidence" value="ECO:0007669"/>
    <property type="project" value="UniProtKB-UniRule"/>
</dbReference>
<dbReference type="PANTHER" id="PTHR10472">
    <property type="entry name" value="D-TYROSYL-TRNA TYR DEACYLASE"/>
    <property type="match status" value="1"/>
</dbReference>
<proteinExistence type="inferred from homology"/>
<dbReference type="eggNOG" id="COG1490">
    <property type="taxonomic scope" value="Bacteria"/>
</dbReference>
<evidence type="ECO:0000256" key="2">
    <source>
        <dbReference type="HAMAP-Rule" id="MF_00518"/>
    </source>
</evidence>
<keyword evidence="2" id="KW-0694">RNA-binding</keyword>
<comment type="domain">
    <text evidence="2">A Gly-cisPro motif from one monomer fits into the active site of the other monomer to allow specific chiral rejection of L-amino acids.</text>
</comment>
<dbReference type="CDD" id="cd00563">
    <property type="entry name" value="Dtyr_deacylase"/>
    <property type="match status" value="1"/>
</dbReference>
<dbReference type="SUPFAM" id="SSF69500">
    <property type="entry name" value="DTD-like"/>
    <property type="match status" value="1"/>
</dbReference>
<dbReference type="EC" id="3.1.1.-" evidence="2"/>
<organism evidence="3 4">
    <name type="scientific">Pirellula staleyi (strain ATCC 27377 / DSM 6068 / ICPB 4128)</name>
    <name type="common">Pirella staleyi</name>
    <dbReference type="NCBI Taxonomy" id="530564"/>
    <lineage>
        <taxon>Bacteria</taxon>
        <taxon>Pseudomonadati</taxon>
        <taxon>Planctomycetota</taxon>
        <taxon>Planctomycetia</taxon>
        <taxon>Pirellulales</taxon>
        <taxon>Pirellulaceae</taxon>
        <taxon>Pirellula</taxon>
    </lineage>
</organism>
<gene>
    <name evidence="2" type="primary">dtd</name>
    <name evidence="3" type="ordered locus">Psta_4227</name>
</gene>
<protein>
    <recommendedName>
        <fullName evidence="2">D-aminoacyl-tRNA deacylase</fullName>
        <shortName evidence="2">DTD</shortName>
        <ecNumber evidence="2">3.1.1.96</ecNumber>
    </recommendedName>
    <alternativeName>
        <fullName evidence="2">Gly-tRNA(Ala) deacylase</fullName>
        <ecNumber evidence="2">3.1.1.-</ecNumber>
    </alternativeName>
</protein>
<evidence type="ECO:0000313" key="3">
    <source>
        <dbReference type="EMBL" id="ADB18875.1"/>
    </source>
</evidence>
<comment type="subunit">
    <text evidence="2">Homodimer.</text>
</comment>
<keyword evidence="2" id="KW-0963">Cytoplasm</keyword>
<evidence type="ECO:0000256" key="1">
    <source>
        <dbReference type="ARBA" id="ARBA00009673"/>
    </source>
</evidence>
<comment type="subcellular location">
    <subcellularLocation>
        <location evidence="2">Cytoplasm</location>
    </subcellularLocation>
</comment>
<dbReference type="GO" id="GO:0019478">
    <property type="term" value="P:D-amino acid catabolic process"/>
    <property type="evidence" value="ECO:0007669"/>
    <property type="project" value="UniProtKB-UniRule"/>
</dbReference>
<dbReference type="EMBL" id="CP001848">
    <property type="protein sequence ID" value="ADB18875.1"/>
    <property type="molecule type" value="Genomic_DNA"/>
</dbReference>
<dbReference type="GO" id="GO:0043908">
    <property type="term" value="F:Ser(Gly)-tRNA(Ala) hydrolase activity"/>
    <property type="evidence" value="ECO:0007669"/>
    <property type="project" value="UniProtKB-UniRule"/>
</dbReference>
<dbReference type="EC" id="3.1.1.96" evidence="2"/>
<dbReference type="HOGENOM" id="CLU_076901_1_1_0"/>
<comment type="catalytic activity">
    <reaction evidence="2">
        <text>a D-aminoacyl-tRNA + H2O = a tRNA + a D-alpha-amino acid + H(+)</text>
        <dbReference type="Rhea" id="RHEA:13953"/>
        <dbReference type="Rhea" id="RHEA-COMP:10123"/>
        <dbReference type="Rhea" id="RHEA-COMP:10124"/>
        <dbReference type="ChEBI" id="CHEBI:15377"/>
        <dbReference type="ChEBI" id="CHEBI:15378"/>
        <dbReference type="ChEBI" id="CHEBI:59871"/>
        <dbReference type="ChEBI" id="CHEBI:78442"/>
        <dbReference type="ChEBI" id="CHEBI:79333"/>
        <dbReference type="EC" id="3.1.1.96"/>
    </reaction>
</comment>
<dbReference type="OrthoDB" id="9801395at2"/>
<evidence type="ECO:0000313" key="4">
    <source>
        <dbReference type="Proteomes" id="UP000001887"/>
    </source>
</evidence>
<dbReference type="HAMAP" id="MF_00518">
    <property type="entry name" value="Deacylase_Dtd"/>
    <property type="match status" value="1"/>
</dbReference>
<name>D2R426_PIRSD</name>
<dbReference type="InterPro" id="IPR003732">
    <property type="entry name" value="Daa-tRNA_deacyls_DTD"/>
</dbReference>
<comment type="catalytic activity">
    <reaction evidence="2">
        <text>glycyl-tRNA(Ala) + H2O = tRNA(Ala) + glycine + H(+)</text>
        <dbReference type="Rhea" id="RHEA:53744"/>
        <dbReference type="Rhea" id="RHEA-COMP:9657"/>
        <dbReference type="Rhea" id="RHEA-COMP:13640"/>
        <dbReference type="ChEBI" id="CHEBI:15377"/>
        <dbReference type="ChEBI" id="CHEBI:15378"/>
        <dbReference type="ChEBI" id="CHEBI:57305"/>
        <dbReference type="ChEBI" id="CHEBI:78442"/>
        <dbReference type="ChEBI" id="CHEBI:78522"/>
    </reaction>
</comment>
<dbReference type="GO" id="GO:0106026">
    <property type="term" value="F:Gly-tRNA(Ala) deacylase activity"/>
    <property type="evidence" value="ECO:0007669"/>
    <property type="project" value="UniProtKB-UniRule"/>
</dbReference>
<dbReference type="AlphaFoldDB" id="D2R426"/>
<keyword evidence="4" id="KW-1185">Reference proteome</keyword>
<dbReference type="GO" id="GO:0051500">
    <property type="term" value="F:D-tyrosyl-tRNA(Tyr) deacylase activity"/>
    <property type="evidence" value="ECO:0007669"/>
    <property type="project" value="TreeGrafter"/>
</dbReference>
<accession>D2R426</accession>
<feature type="short sequence motif" description="Gly-cisPro motif, important for rejection of L-amino acids" evidence="2">
    <location>
        <begin position="137"/>
        <end position="138"/>
    </location>
</feature>
<keyword evidence="2" id="KW-0820">tRNA-binding</keyword>
<dbReference type="STRING" id="530564.Psta_4227"/>
<dbReference type="Gene3D" id="3.50.80.10">
    <property type="entry name" value="D-tyrosyl-tRNA(Tyr) deacylase"/>
    <property type="match status" value="1"/>
</dbReference>